<gene>
    <name evidence="1" type="ORF">ONZ43_g6009</name>
</gene>
<evidence type="ECO:0000313" key="2">
    <source>
        <dbReference type="Proteomes" id="UP001153334"/>
    </source>
</evidence>
<dbReference type="EMBL" id="JAPESX010002010">
    <property type="protein sequence ID" value="KAJ8109921.1"/>
    <property type="molecule type" value="Genomic_DNA"/>
</dbReference>
<accession>A0ACC2I585</accession>
<name>A0ACC2I585_9PEZI</name>
<proteinExistence type="predicted"/>
<organism evidence="1 2">
    <name type="scientific">Nemania bipapillata</name>
    <dbReference type="NCBI Taxonomy" id="110536"/>
    <lineage>
        <taxon>Eukaryota</taxon>
        <taxon>Fungi</taxon>
        <taxon>Dikarya</taxon>
        <taxon>Ascomycota</taxon>
        <taxon>Pezizomycotina</taxon>
        <taxon>Sordariomycetes</taxon>
        <taxon>Xylariomycetidae</taxon>
        <taxon>Xylariales</taxon>
        <taxon>Xylariaceae</taxon>
        <taxon>Nemania</taxon>
    </lineage>
</organism>
<protein>
    <submittedName>
        <fullName evidence="1">Uncharacterized protein</fullName>
    </submittedName>
</protein>
<dbReference type="Proteomes" id="UP001153334">
    <property type="component" value="Unassembled WGS sequence"/>
</dbReference>
<comment type="caution">
    <text evidence="1">The sequence shown here is derived from an EMBL/GenBank/DDBJ whole genome shotgun (WGS) entry which is preliminary data.</text>
</comment>
<sequence>MMASFAVAHAAVPDRSFKVPTVQVGYAKSCRGVDTLTVSSTPKALTWSFSDFGSSYPETSPGSTVAYCVMEYEIGDTPAGWRFAVDSVETSGSGKLTSGAQLDQFGTSIGLNVAYVTNPGARVDEIIWALRSGGWGDYTMRNTTLSADGKDLDGKFNVNSPSPSVIWSPCWPENVSRDSFQIQFSHQTYFYMGKTPDAADPKGTIDNDFEVAINLKLVTIC</sequence>
<reference evidence="1" key="1">
    <citation type="submission" date="2022-11" db="EMBL/GenBank/DDBJ databases">
        <title>Genome Sequence of Nemania bipapillata.</title>
        <authorList>
            <person name="Buettner E."/>
        </authorList>
    </citation>
    <scope>NUCLEOTIDE SEQUENCE</scope>
    <source>
        <strain evidence="1">CP14</strain>
    </source>
</reference>
<evidence type="ECO:0000313" key="1">
    <source>
        <dbReference type="EMBL" id="KAJ8109921.1"/>
    </source>
</evidence>
<keyword evidence="2" id="KW-1185">Reference proteome</keyword>